<evidence type="ECO:0000259" key="1">
    <source>
        <dbReference type="SMART" id="SM00849"/>
    </source>
</evidence>
<evidence type="ECO:0000313" key="2">
    <source>
        <dbReference type="EMBL" id="GAA1403413.1"/>
    </source>
</evidence>
<dbReference type="EMBL" id="BAAAJK010000062">
    <property type="protein sequence ID" value="GAA1403413.1"/>
    <property type="molecule type" value="Genomic_DNA"/>
</dbReference>
<dbReference type="PANTHER" id="PTHR43717">
    <property type="entry name" value="ANAEROBIC NITRIC OXIDE REDUCTASE FLAVORUBREDOXIN"/>
    <property type="match status" value="1"/>
</dbReference>
<dbReference type="InterPro" id="IPR001279">
    <property type="entry name" value="Metallo-B-lactamas"/>
</dbReference>
<feature type="domain" description="Metallo-beta-lactamase" evidence="1">
    <location>
        <begin position="36"/>
        <end position="235"/>
    </location>
</feature>
<dbReference type="RefSeq" id="WP_344030343.1">
    <property type="nucleotide sequence ID" value="NZ_BAAAJK010000062.1"/>
</dbReference>
<organism evidence="2 3">
    <name type="scientific">Pseudonocardia kongjuensis</name>
    <dbReference type="NCBI Taxonomy" id="102227"/>
    <lineage>
        <taxon>Bacteria</taxon>
        <taxon>Bacillati</taxon>
        <taxon>Actinomycetota</taxon>
        <taxon>Actinomycetes</taxon>
        <taxon>Pseudonocardiales</taxon>
        <taxon>Pseudonocardiaceae</taxon>
        <taxon>Pseudonocardia</taxon>
    </lineage>
</organism>
<evidence type="ECO:0000313" key="3">
    <source>
        <dbReference type="Proteomes" id="UP001501414"/>
    </source>
</evidence>
<dbReference type="SMART" id="SM00849">
    <property type="entry name" value="Lactamase_B"/>
    <property type="match status" value="1"/>
</dbReference>
<keyword evidence="3" id="KW-1185">Reference proteome</keyword>
<proteinExistence type="predicted"/>
<sequence length="261" mass="28555">MSTIGPDPLPRELAPGVHWLGSCLEHPYGDRVLHGYNSVYLVSGEHSSILVEAGFPDGLDRLEGQLAGLLAAGLPPLRYLFPTHQETPHASGIGRLLQRHPDAVVVGDVRDYPLVFPHLADRFRPLREGDALDLGGTEFRFVEPVLKDLPSTLWGFDTARRVLFPGDGFAFSHYHEDGHCGRFAEEAGSIDLPDMTALFAELALHWTTFVDMAPWLRRLDGLLDRLGVELVAPTHGLPVTDLAATLPEIREGLLLGSRGPA</sequence>
<dbReference type="InterPro" id="IPR036866">
    <property type="entry name" value="RibonucZ/Hydroxyglut_hydro"/>
</dbReference>
<accession>A0ABN1YBQ4</accession>
<protein>
    <recommendedName>
        <fullName evidence="1">Metallo-beta-lactamase domain-containing protein</fullName>
    </recommendedName>
</protein>
<dbReference type="PANTHER" id="PTHR43717:SF1">
    <property type="entry name" value="ANAEROBIC NITRIC OXIDE REDUCTASE FLAVORUBREDOXIN"/>
    <property type="match status" value="1"/>
</dbReference>
<name>A0ABN1YBQ4_9PSEU</name>
<reference evidence="2 3" key="1">
    <citation type="journal article" date="2019" name="Int. J. Syst. Evol. Microbiol.">
        <title>The Global Catalogue of Microorganisms (GCM) 10K type strain sequencing project: providing services to taxonomists for standard genome sequencing and annotation.</title>
        <authorList>
            <consortium name="The Broad Institute Genomics Platform"/>
            <consortium name="The Broad Institute Genome Sequencing Center for Infectious Disease"/>
            <person name="Wu L."/>
            <person name="Ma J."/>
        </authorList>
    </citation>
    <scope>NUCLEOTIDE SEQUENCE [LARGE SCALE GENOMIC DNA]</scope>
    <source>
        <strain evidence="2 3">JCM 11896</strain>
    </source>
</reference>
<comment type="caution">
    <text evidence="2">The sequence shown here is derived from an EMBL/GenBank/DDBJ whole genome shotgun (WGS) entry which is preliminary data.</text>
</comment>
<dbReference type="SUPFAM" id="SSF56281">
    <property type="entry name" value="Metallo-hydrolase/oxidoreductase"/>
    <property type="match status" value="1"/>
</dbReference>
<dbReference type="Gene3D" id="3.60.15.10">
    <property type="entry name" value="Ribonuclease Z/Hydroxyacylglutathione hydrolase-like"/>
    <property type="match status" value="1"/>
</dbReference>
<gene>
    <name evidence="2" type="ORF">GCM10009613_64510</name>
</gene>
<dbReference type="Proteomes" id="UP001501414">
    <property type="component" value="Unassembled WGS sequence"/>
</dbReference>
<dbReference type="Pfam" id="PF00753">
    <property type="entry name" value="Lactamase_B"/>
    <property type="match status" value="1"/>
</dbReference>